<feature type="compositionally biased region" description="Basic and acidic residues" evidence="5">
    <location>
        <begin position="584"/>
        <end position="603"/>
    </location>
</feature>
<feature type="compositionally biased region" description="Acidic residues" evidence="5">
    <location>
        <begin position="517"/>
        <end position="527"/>
    </location>
</feature>
<dbReference type="GO" id="GO:0008270">
    <property type="term" value="F:zinc ion binding"/>
    <property type="evidence" value="ECO:0007669"/>
    <property type="project" value="UniProtKB-KW"/>
</dbReference>
<dbReference type="OrthoDB" id="79830at2759"/>
<dbReference type="AlphaFoldDB" id="K5VFL4"/>
<keyword evidence="2 4" id="KW-0863">Zinc-finger</keyword>
<dbReference type="EMBL" id="JH930479">
    <property type="protein sequence ID" value="EKM49953.1"/>
    <property type="molecule type" value="Genomic_DNA"/>
</dbReference>
<feature type="compositionally biased region" description="Low complexity" evidence="5">
    <location>
        <begin position="604"/>
        <end position="616"/>
    </location>
</feature>
<feature type="compositionally biased region" description="Low complexity" evidence="5">
    <location>
        <begin position="57"/>
        <end position="67"/>
    </location>
</feature>
<dbReference type="RefSeq" id="XP_007401151.1">
    <property type="nucleotide sequence ID" value="XM_007401089.1"/>
</dbReference>
<feature type="compositionally biased region" description="Low complexity" evidence="5">
    <location>
        <begin position="544"/>
        <end position="554"/>
    </location>
</feature>
<feature type="compositionally biased region" description="Basic and acidic residues" evidence="5">
    <location>
        <begin position="196"/>
        <end position="205"/>
    </location>
</feature>
<feature type="compositionally biased region" description="Low complexity" evidence="5">
    <location>
        <begin position="502"/>
        <end position="516"/>
    </location>
</feature>
<feature type="compositionally biased region" description="Polar residues" evidence="5">
    <location>
        <begin position="122"/>
        <end position="131"/>
    </location>
</feature>
<dbReference type="HOGENOM" id="CLU_015888_0_0_1"/>
<evidence type="ECO:0000256" key="3">
    <source>
        <dbReference type="ARBA" id="ARBA00022833"/>
    </source>
</evidence>
<feature type="compositionally biased region" description="Basic and acidic residues" evidence="5">
    <location>
        <begin position="424"/>
        <end position="435"/>
    </location>
</feature>
<dbReference type="SMART" id="SM00547">
    <property type="entry name" value="ZnF_RBZ"/>
    <property type="match status" value="1"/>
</dbReference>
<protein>
    <recommendedName>
        <fullName evidence="6">RanBP2-type domain-containing protein</fullName>
    </recommendedName>
</protein>
<feature type="domain" description="RanBP2-type" evidence="6">
    <location>
        <begin position="711"/>
        <end position="742"/>
    </location>
</feature>
<evidence type="ECO:0000256" key="1">
    <source>
        <dbReference type="ARBA" id="ARBA00022723"/>
    </source>
</evidence>
<dbReference type="PROSITE" id="PS50199">
    <property type="entry name" value="ZF_RANBP2_2"/>
    <property type="match status" value="1"/>
</dbReference>
<feature type="compositionally biased region" description="Basic residues" evidence="5">
    <location>
        <begin position="351"/>
        <end position="361"/>
    </location>
</feature>
<dbReference type="Gene3D" id="4.10.1060.10">
    <property type="entry name" value="Zinc finger, RanBP2-type"/>
    <property type="match status" value="1"/>
</dbReference>
<dbReference type="GeneID" id="18918804"/>
<evidence type="ECO:0000313" key="7">
    <source>
        <dbReference type="EMBL" id="EKM49953.1"/>
    </source>
</evidence>
<feature type="compositionally biased region" description="Low complexity" evidence="5">
    <location>
        <begin position="230"/>
        <end position="250"/>
    </location>
</feature>
<dbReference type="STRING" id="650164.K5VFL4"/>
<keyword evidence="8" id="KW-1185">Reference proteome</keyword>
<dbReference type="InterPro" id="IPR001876">
    <property type="entry name" value="Znf_RanBP2"/>
</dbReference>
<feature type="compositionally biased region" description="Polar residues" evidence="5">
    <location>
        <begin position="251"/>
        <end position="266"/>
    </location>
</feature>
<dbReference type="KEGG" id="pco:PHACADRAFT_264405"/>
<evidence type="ECO:0000256" key="5">
    <source>
        <dbReference type="SAM" id="MobiDB-lite"/>
    </source>
</evidence>
<name>K5VFL4_PHACS</name>
<organism evidence="7 8">
    <name type="scientific">Phanerochaete carnosa (strain HHB-10118-sp)</name>
    <name type="common">White-rot fungus</name>
    <name type="synonym">Peniophora carnosa</name>
    <dbReference type="NCBI Taxonomy" id="650164"/>
    <lineage>
        <taxon>Eukaryota</taxon>
        <taxon>Fungi</taxon>
        <taxon>Dikarya</taxon>
        <taxon>Basidiomycota</taxon>
        <taxon>Agaricomycotina</taxon>
        <taxon>Agaricomycetes</taxon>
        <taxon>Polyporales</taxon>
        <taxon>Phanerochaetaceae</taxon>
        <taxon>Phanerochaete</taxon>
    </lineage>
</organism>
<evidence type="ECO:0000256" key="2">
    <source>
        <dbReference type="ARBA" id="ARBA00022771"/>
    </source>
</evidence>
<feature type="compositionally biased region" description="Low complexity" evidence="5">
    <location>
        <begin position="132"/>
        <end position="147"/>
    </location>
</feature>
<dbReference type="Proteomes" id="UP000008370">
    <property type="component" value="Unassembled WGS sequence"/>
</dbReference>
<feature type="non-terminal residue" evidence="7">
    <location>
        <position position="766"/>
    </location>
</feature>
<evidence type="ECO:0000259" key="6">
    <source>
        <dbReference type="PROSITE" id="PS50199"/>
    </source>
</evidence>
<feature type="compositionally biased region" description="Basic and acidic residues" evidence="5">
    <location>
        <begin position="322"/>
        <end position="335"/>
    </location>
</feature>
<gene>
    <name evidence="7" type="ORF">PHACADRAFT_264405</name>
</gene>
<keyword evidence="1" id="KW-0479">Metal-binding</keyword>
<feature type="region of interest" description="Disordered" evidence="5">
    <location>
        <begin position="502"/>
        <end position="621"/>
    </location>
</feature>
<proteinExistence type="predicted"/>
<feature type="compositionally biased region" description="Basic and acidic residues" evidence="5">
    <location>
        <begin position="379"/>
        <end position="389"/>
    </location>
</feature>
<keyword evidence="3" id="KW-0862">Zinc</keyword>
<sequence length="766" mass="80066">MSAGQDALPPPPRRSDGHQPPLTSQSSYPQLPGGPPPVETQATTSTFSFPSAPPPVTRTSTSSSPGPEGLPKNNIETVANYLNRKIGQGQALDAVEIAGVMALLKDEGAEDPDEEKHEPFRFSTSPSTRGNSPSLGALAASTSAPAANGDAKKPRMLTKNPNGVYRWQGAGSARPRNRYQSPGFGPSRSQPTIKIIPEKTETTDAKRRRVSEEAQESTSQHAPAPASATDGAPSTSADGADGSSSAPLAGNQKSPSPQPTASSSKSDGLAPPATPGLRTTGITTPNAPAVPSPLRNSWSNDPSFPSSAAPKPTRAATLVTDILKEVTPSEKKKDLINPYEAFYPGNLNQLPKKKPLKRKASSKGVEKKAGPLANAPGQKSEEKKQKEAEMSPSKIIEATVPKGAKRARPPPELEKQKPAALGQEPRKAEPLKPSERQTAPSGSSFLKIPSKKPAKPPVIIEELSDEDQPSPSKKAKTKTPTPAQPVATPPAPTFAAVLALAAASAKSPVPTRSISIEEVEEVEDQDMESVKPAQVIEPEENTRRSSSPTSPTTSAPGPFGAKSAFGTKSSAPKAPSKLRYSIQPEKDEQTQDIAERKESETPSEKSSSSYASTSAPFGAARPAKKYPIDVTEIMKFVKSLPKFELNAYPFDTPTSSPGAGPSTVKARDAAKATSVLELPAYSFDFTAAPTAAPSATPGFNWSGVSAENSTEAGDQWTCSTCMLKNPAAATEKCTICDAPRPSAELAAPVTKGFSWNAAGVKAPAGT</sequence>
<feature type="region of interest" description="Disordered" evidence="5">
    <location>
        <begin position="106"/>
        <end position="490"/>
    </location>
</feature>
<dbReference type="Pfam" id="PF00641">
    <property type="entry name" value="Zn_ribbon_RanBP"/>
    <property type="match status" value="1"/>
</dbReference>
<accession>K5VFL4</accession>
<reference evidence="7 8" key="1">
    <citation type="journal article" date="2012" name="BMC Genomics">
        <title>Comparative genomics of the white-rot fungi, Phanerochaete carnosa and P. chrysosporium, to elucidate the genetic basis of the distinct wood types they colonize.</title>
        <authorList>
            <person name="Suzuki H."/>
            <person name="MacDonald J."/>
            <person name="Syed K."/>
            <person name="Salamov A."/>
            <person name="Hori C."/>
            <person name="Aerts A."/>
            <person name="Henrissat B."/>
            <person name="Wiebenga A."/>
            <person name="vanKuyk P.A."/>
            <person name="Barry K."/>
            <person name="Lindquist E."/>
            <person name="LaButti K."/>
            <person name="Lapidus A."/>
            <person name="Lucas S."/>
            <person name="Coutinho P."/>
            <person name="Gong Y."/>
            <person name="Samejima M."/>
            <person name="Mahadevan R."/>
            <person name="Abou-Zaid M."/>
            <person name="de Vries R.P."/>
            <person name="Igarashi K."/>
            <person name="Yadav J.S."/>
            <person name="Grigoriev I.V."/>
            <person name="Master E.R."/>
        </authorList>
    </citation>
    <scope>NUCLEOTIDE SEQUENCE [LARGE SCALE GENOMIC DNA]</scope>
    <source>
        <strain evidence="7 8">HHB-10118-sp</strain>
    </source>
</reference>
<evidence type="ECO:0000256" key="4">
    <source>
        <dbReference type="PROSITE-ProRule" id="PRU00322"/>
    </source>
</evidence>
<evidence type="ECO:0000313" key="8">
    <source>
        <dbReference type="Proteomes" id="UP000008370"/>
    </source>
</evidence>
<feature type="compositionally biased region" description="Polar residues" evidence="5">
    <location>
        <begin position="294"/>
        <end position="306"/>
    </location>
</feature>
<dbReference type="InParanoid" id="K5VFL4"/>
<feature type="region of interest" description="Disordered" evidence="5">
    <location>
        <begin position="1"/>
        <end position="74"/>
    </location>
</feature>